<dbReference type="AlphaFoldDB" id="A0A2K3QJ34"/>
<gene>
    <name evidence="2" type="ORF">TCAP_02538</name>
</gene>
<reference evidence="2 3" key="1">
    <citation type="submission" date="2017-08" db="EMBL/GenBank/DDBJ databases">
        <title>Harnessing the power of phylogenomics to disentangle the directionality and signatures of interkingdom host jumping in the parasitic fungal genus Tolypocladium.</title>
        <authorList>
            <person name="Quandt C.A."/>
            <person name="Patterson W."/>
            <person name="Spatafora J.W."/>
        </authorList>
    </citation>
    <scope>NUCLEOTIDE SEQUENCE [LARGE SCALE GENOMIC DNA]</scope>
    <source>
        <strain evidence="2 3">CBS 113982</strain>
    </source>
</reference>
<evidence type="ECO:0000256" key="1">
    <source>
        <dbReference type="SAM" id="MobiDB-lite"/>
    </source>
</evidence>
<organism evidence="2 3">
    <name type="scientific">Tolypocladium capitatum</name>
    <dbReference type="NCBI Taxonomy" id="45235"/>
    <lineage>
        <taxon>Eukaryota</taxon>
        <taxon>Fungi</taxon>
        <taxon>Dikarya</taxon>
        <taxon>Ascomycota</taxon>
        <taxon>Pezizomycotina</taxon>
        <taxon>Sordariomycetes</taxon>
        <taxon>Hypocreomycetidae</taxon>
        <taxon>Hypocreales</taxon>
        <taxon>Ophiocordycipitaceae</taxon>
        <taxon>Tolypocladium</taxon>
    </lineage>
</organism>
<dbReference type="Proteomes" id="UP000236621">
    <property type="component" value="Unassembled WGS sequence"/>
</dbReference>
<keyword evidence="3" id="KW-1185">Reference proteome</keyword>
<comment type="caution">
    <text evidence="2">The sequence shown here is derived from an EMBL/GenBank/DDBJ whole genome shotgun (WGS) entry which is preliminary data.</text>
</comment>
<proteinExistence type="predicted"/>
<feature type="compositionally biased region" description="Polar residues" evidence="1">
    <location>
        <begin position="483"/>
        <end position="492"/>
    </location>
</feature>
<dbReference type="EMBL" id="NRSZ01000390">
    <property type="protein sequence ID" value="PNY27546.1"/>
    <property type="molecule type" value="Genomic_DNA"/>
</dbReference>
<name>A0A2K3QJ34_9HYPO</name>
<evidence type="ECO:0000313" key="3">
    <source>
        <dbReference type="Proteomes" id="UP000236621"/>
    </source>
</evidence>
<feature type="region of interest" description="Disordered" evidence="1">
    <location>
        <begin position="472"/>
        <end position="492"/>
    </location>
</feature>
<feature type="region of interest" description="Disordered" evidence="1">
    <location>
        <begin position="254"/>
        <end position="356"/>
    </location>
</feature>
<accession>A0A2K3QJ34</accession>
<feature type="region of interest" description="Disordered" evidence="1">
    <location>
        <begin position="390"/>
        <end position="456"/>
    </location>
</feature>
<evidence type="ECO:0000313" key="2">
    <source>
        <dbReference type="EMBL" id="PNY27546.1"/>
    </source>
</evidence>
<feature type="compositionally biased region" description="Low complexity" evidence="1">
    <location>
        <begin position="265"/>
        <end position="286"/>
    </location>
</feature>
<dbReference type="OrthoDB" id="3946700at2759"/>
<protein>
    <submittedName>
        <fullName evidence="2">Uncharacterized protein</fullName>
    </submittedName>
</protein>
<sequence length="492" mass="53704">MGLPLFVAPVESDLPSKAAGKSSAASPTRAGIRRLIRASEQHNSRAASVRIYGAVPPGTTRATQDGYLPWVESPTPLDASAVEPRPRPSFQETREAREALWHRTLNDRRYREHFEEQMTSLFGSEWRGHRPAAGRPEAEAEARDAEGYWLPTADARSGRARRARVVAPHASRFDRSPDVRPWQRGSSQSHNEQVLRRHGAMPVANTRAAGPRYNARLLRSVRDRRNPAARHALGLDGLGDRERSLSPEVWDTLLSTLTPDPQPPSAGSSFASAAASQSPGALPSSGTPISAPDVAEEEPAPDAQCDDSGCEHSDVDMDEDEDNMGFLGIPPRGPLSSNERHGMPRSGAIHGHDPVSSAAYPHARMLRGDARPRLASHALLGDYSWASSMRNPRAQSAGENAARGNISGVSRQPERWTMLLEASEEERGGEEERRNREASAGVGQNAAAGGEEDWSSMQRIVRSLARREDIPDEWWAEAGLSRTLPQDETTNE</sequence>
<feature type="region of interest" description="Disordered" evidence="1">
    <location>
        <begin position="167"/>
        <end position="201"/>
    </location>
</feature>